<dbReference type="EC" id="3.6.1.31" evidence="10"/>
<dbReference type="SUPFAM" id="SSF101386">
    <property type="entry name" value="all-alpha NTP pyrophosphatases"/>
    <property type="match status" value="1"/>
</dbReference>
<keyword evidence="7 10" id="KW-0378">Hydrolase</keyword>
<evidence type="ECO:0000256" key="1">
    <source>
        <dbReference type="ARBA" id="ARBA00001460"/>
    </source>
</evidence>
<dbReference type="Gene3D" id="1.10.287.1080">
    <property type="entry name" value="MazG-like"/>
    <property type="match status" value="1"/>
</dbReference>
<dbReference type="CDD" id="cd11534">
    <property type="entry name" value="NTP-PPase_HisIE_like"/>
    <property type="match status" value="1"/>
</dbReference>
<evidence type="ECO:0000256" key="3">
    <source>
        <dbReference type="ARBA" id="ARBA00005204"/>
    </source>
</evidence>
<keyword evidence="6 10" id="KW-0547">Nucleotide-binding</keyword>
<evidence type="ECO:0000256" key="8">
    <source>
        <dbReference type="ARBA" id="ARBA00022840"/>
    </source>
</evidence>
<organism evidence="11 12">
    <name type="scientific">Bacillus bruguierae</name>
    <dbReference type="NCBI Taxonomy" id="3127667"/>
    <lineage>
        <taxon>Bacteria</taxon>
        <taxon>Bacillati</taxon>
        <taxon>Bacillota</taxon>
        <taxon>Bacilli</taxon>
        <taxon>Bacillales</taxon>
        <taxon>Bacillaceae</taxon>
        <taxon>Bacillus</taxon>
    </lineage>
</organism>
<comment type="caution">
    <text evidence="11">The sequence shown here is derived from an EMBL/GenBank/DDBJ whole genome shotgun (WGS) entry which is preliminary data.</text>
</comment>
<dbReference type="NCBIfam" id="NF001611">
    <property type="entry name" value="PRK00400.1-3"/>
    <property type="match status" value="1"/>
</dbReference>
<dbReference type="Pfam" id="PF01503">
    <property type="entry name" value="PRA-PH"/>
    <property type="match status" value="1"/>
</dbReference>
<dbReference type="PANTHER" id="PTHR42945">
    <property type="entry name" value="HISTIDINE BIOSYNTHESIS BIFUNCTIONAL PROTEIN"/>
    <property type="match status" value="1"/>
</dbReference>
<evidence type="ECO:0000256" key="9">
    <source>
        <dbReference type="ARBA" id="ARBA00023102"/>
    </source>
</evidence>
<evidence type="ECO:0000313" key="11">
    <source>
        <dbReference type="EMBL" id="MEI4800679.1"/>
    </source>
</evidence>
<keyword evidence="5 10" id="KW-0028">Amino-acid biosynthesis</keyword>
<evidence type="ECO:0000256" key="10">
    <source>
        <dbReference type="HAMAP-Rule" id="MF_01020"/>
    </source>
</evidence>
<dbReference type="Proteomes" id="UP001372526">
    <property type="component" value="Unassembled WGS sequence"/>
</dbReference>
<reference evidence="11 12" key="1">
    <citation type="submission" date="2024-01" db="EMBL/GenBank/DDBJ databases">
        <title>Seven novel Bacillus-like species.</title>
        <authorList>
            <person name="Liu G."/>
        </authorList>
    </citation>
    <scope>NUCLEOTIDE SEQUENCE [LARGE SCALE GENOMIC DNA]</scope>
    <source>
        <strain evidence="11 12">FJAT-51639</strain>
    </source>
</reference>
<dbReference type="HAMAP" id="MF_01020">
    <property type="entry name" value="HisE"/>
    <property type="match status" value="1"/>
</dbReference>
<dbReference type="NCBIfam" id="TIGR03188">
    <property type="entry name" value="histidine_hisI"/>
    <property type="match status" value="1"/>
</dbReference>
<dbReference type="PANTHER" id="PTHR42945:SF9">
    <property type="entry name" value="HISTIDINE BIOSYNTHESIS BIFUNCTIONAL PROTEIN HISIE"/>
    <property type="match status" value="1"/>
</dbReference>
<comment type="catalytic activity">
    <reaction evidence="1 10">
        <text>1-(5-phospho-beta-D-ribosyl)-ATP + H2O = 1-(5-phospho-beta-D-ribosyl)-5'-AMP + diphosphate + H(+)</text>
        <dbReference type="Rhea" id="RHEA:22828"/>
        <dbReference type="ChEBI" id="CHEBI:15377"/>
        <dbReference type="ChEBI" id="CHEBI:15378"/>
        <dbReference type="ChEBI" id="CHEBI:33019"/>
        <dbReference type="ChEBI" id="CHEBI:59457"/>
        <dbReference type="ChEBI" id="CHEBI:73183"/>
        <dbReference type="EC" id="3.6.1.31"/>
    </reaction>
</comment>
<name>A0ABU8FDC6_9BACI</name>
<proteinExistence type="inferred from homology"/>
<dbReference type="InterPro" id="IPR008179">
    <property type="entry name" value="HisE"/>
</dbReference>
<dbReference type="GO" id="GO:0004636">
    <property type="term" value="F:phosphoribosyl-ATP diphosphatase activity"/>
    <property type="evidence" value="ECO:0007669"/>
    <property type="project" value="UniProtKB-EC"/>
</dbReference>
<dbReference type="RefSeq" id="WP_336471560.1">
    <property type="nucleotide sequence ID" value="NZ_JBAWSX010000002.1"/>
</dbReference>
<sequence length="107" mass="12400">MNDVLQQLYGTIERRKENPVSESYTNYLFTKGEDKILKKLGEECTEVIIASKNNKKDELIKEVTDLTYHCLVLLVEKNVSLQEITEELQKRQGQLSRVGERKDIDAL</sequence>
<evidence type="ECO:0000256" key="7">
    <source>
        <dbReference type="ARBA" id="ARBA00022801"/>
    </source>
</evidence>
<dbReference type="EMBL" id="JBAWSX010000002">
    <property type="protein sequence ID" value="MEI4800679.1"/>
    <property type="molecule type" value="Genomic_DNA"/>
</dbReference>
<evidence type="ECO:0000256" key="2">
    <source>
        <dbReference type="ARBA" id="ARBA00004496"/>
    </source>
</evidence>
<keyword evidence="12" id="KW-1185">Reference proteome</keyword>
<gene>
    <name evidence="10 11" type="primary">hisE</name>
    <name evidence="11" type="ORF">WAZ07_04945</name>
</gene>
<evidence type="ECO:0000313" key="12">
    <source>
        <dbReference type="Proteomes" id="UP001372526"/>
    </source>
</evidence>
<comment type="subcellular location">
    <subcellularLocation>
        <location evidence="2 10">Cytoplasm</location>
    </subcellularLocation>
</comment>
<evidence type="ECO:0000256" key="4">
    <source>
        <dbReference type="ARBA" id="ARBA00022490"/>
    </source>
</evidence>
<evidence type="ECO:0000256" key="6">
    <source>
        <dbReference type="ARBA" id="ARBA00022741"/>
    </source>
</evidence>
<protein>
    <recommendedName>
        <fullName evidence="10">Phosphoribosyl-ATP pyrophosphatase</fullName>
        <shortName evidence="10">PRA-PH</shortName>
        <ecNumber evidence="10">3.6.1.31</ecNumber>
    </recommendedName>
</protein>
<keyword evidence="8 10" id="KW-0067">ATP-binding</keyword>
<dbReference type="InterPro" id="IPR021130">
    <property type="entry name" value="PRib-ATP_PPHydrolase-like"/>
</dbReference>
<comment type="pathway">
    <text evidence="3 10">Amino-acid biosynthesis; L-histidine biosynthesis; L-histidine from 5-phospho-alpha-D-ribose 1-diphosphate: step 2/9.</text>
</comment>
<evidence type="ECO:0000256" key="5">
    <source>
        <dbReference type="ARBA" id="ARBA00022605"/>
    </source>
</evidence>
<comment type="similarity">
    <text evidence="10">Belongs to the PRA-PH family.</text>
</comment>
<keyword evidence="4 10" id="KW-0963">Cytoplasm</keyword>
<accession>A0ABU8FDC6</accession>
<keyword evidence="9 10" id="KW-0368">Histidine biosynthesis</keyword>